<dbReference type="CDD" id="cd03017">
    <property type="entry name" value="PRX_BCP"/>
    <property type="match status" value="1"/>
</dbReference>
<evidence type="ECO:0000256" key="6">
    <source>
        <dbReference type="ARBA" id="ARBA00023002"/>
    </source>
</evidence>
<evidence type="ECO:0000256" key="4">
    <source>
        <dbReference type="ARBA" id="ARBA00022559"/>
    </source>
</evidence>
<evidence type="ECO:0000259" key="14">
    <source>
        <dbReference type="PROSITE" id="PS51352"/>
    </source>
</evidence>
<evidence type="ECO:0000313" key="16">
    <source>
        <dbReference type="Proteomes" id="UP000008461"/>
    </source>
</evidence>
<evidence type="ECO:0000256" key="10">
    <source>
        <dbReference type="ARBA" id="ARBA00038489"/>
    </source>
</evidence>
<comment type="similarity">
    <text evidence="10">Belongs to the peroxiredoxin family. BCP/PrxQ subfamily.</text>
</comment>
<dbReference type="FunFam" id="3.40.30.10:FF:000007">
    <property type="entry name" value="Thioredoxin-dependent thiol peroxidase"/>
    <property type="match status" value="1"/>
</dbReference>
<feature type="domain" description="Thioredoxin" evidence="14">
    <location>
        <begin position="2"/>
        <end position="150"/>
    </location>
</feature>
<dbReference type="AlphaFoldDB" id="F4L6N6"/>
<gene>
    <name evidence="15" type="ordered locus">Halhy_3004</name>
</gene>
<reference key="2">
    <citation type="submission" date="2011-04" db="EMBL/GenBank/DDBJ databases">
        <title>Complete sequence of chromosome of Haliscomenobacter hydrossis DSM 1100.</title>
        <authorList>
            <consortium name="US DOE Joint Genome Institute (JGI-PGF)"/>
            <person name="Lucas S."/>
            <person name="Han J."/>
            <person name="Lapidus A."/>
            <person name="Bruce D."/>
            <person name="Goodwin L."/>
            <person name="Pitluck S."/>
            <person name="Peters L."/>
            <person name="Kyrpides N."/>
            <person name="Mavromatis K."/>
            <person name="Ivanova N."/>
            <person name="Ovchinnikova G."/>
            <person name="Pagani I."/>
            <person name="Daligault H."/>
            <person name="Detter J.C."/>
            <person name="Han C."/>
            <person name="Land M."/>
            <person name="Hauser L."/>
            <person name="Markowitz V."/>
            <person name="Cheng J.-F."/>
            <person name="Hugenholtz P."/>
            <person name="Woyke T."/>
            <person name="Wu D."/>
            <person name="Verbarg S."/>
            <person name="Frueling A."/>
            <person name="Brambilla E."/>
            <person name="Klenk H.-P."/>
            <person name="Eisen J.A."/>
        </authorList>
    </citation>
    <scope>NUCLEOTIDE SEQUENCE</scope>
    <source>
        <strain>DSM 1100</strain>
    </source>
</reference>
<sequence length="150" mass="16586">MLKVGDKAPDFSATIQTGETVSLQDYRGQKLILFIYPASGTPSCTVENCSLRDGYAELKAKGYALLGVSPDSVKKQYNFIQKQNLPFSLIADTDNQVIKLFGAWGEKQMYGKTYDGVLRSTFIINEEGIIERVIDKVVTKTHAQQILGGE</sequence>
<proteinExistence type="inferred from homology"/>
<dbReference type="GO" id="GO:0034599">
    <property type="term" value="P:cellular response to oxidative stress"/>
    <property type="evidence" value="ECO:0007669"/>
    <property type="project" value="TreeGrafter"/>
</dbReference>
<dbReference type="SUPFAM" id="SSF52833">
    <property type="entry name" value="Thioredoxin-like"/>
    <property type="match status" value="1"/>
</dbReference>
<dbReference type="GO" id="GO:0005737">
    <property type="term" value="C:cytoplasm"/>
    <property type="evidence" value="ECO:0007669"/>
    <property type="project" value="TreeGrafter"/>
</dbReference>
<evidence type="ECO:0000256" key="13">
    <source>
        <dbReference type="PIRSR" id="PIRSR000239-1"/>
    </source>
</evidence>
<dbReference type="RefSeq" id="WP_013765410.1">
    <property type="nucleotide sequence ID" value="NC_015510.1"/>
</dbReference>
<evidence type="ECO:0000256" key="1">
    <source>
        <dbReference type="ARBA" id="ARBA00003330"/>
    </source>
</evidence>
<evidence type="ECO:0000256" key="11">
    <source>
        <dbReference type="ARBA" id="ARBA00042639"/>
    </source>
</evidence>
<comment type="function">
    <text evidence="1">Thiol-specific peroxidase that catalyzes the reduction of hydrogen peroxide and organic hydroperoxides to water and alcohols, respectively. Plays a role in cell protection against oxidative stress by detoxifying peroxides and as sensor of hydrogen peroxide-mediated signaling events.</text>
</comment>
<dbReference type="Gene3D" id="3.40.30.10">
    <property type="entry name" value="Glutaredoxin"/>
    <property type="match status" value="1"/>
</dbReference>
<keyword evidence="7" id="KW-1015">Disulfide bond</keyword>
<comment type="subunit">
    <text evidence="2">Monomer.</text>
</comment>
<protein>
    <recommendedName>
        <fullName evidence="3">thioredoxin-dependent peroxiredoxin</fullName>
        <ecNumber evidence="3">1.11.1.24</ecNumber>
    </recommendedName>
    <alternativeName>
        <fullName evidence="9">Thioredoxin peroxidase</fullName>
    </alternativeName>
    <alternativeName>
        <fullName evidence="11">Thioredoxin-dependent peroxiredoxin Bcp</fullName>
    </alternativeName>
</protein>
<dbReference type="InterPro" id="IPR013766">
    <property type="entry name" value="Thioredoxin_domain"/>
</dbReference>
<dbReference type="EMBL" id="CP002691">
    <property type="protein sequence ID" value="AEE50867.1"/>
    <property type="molecule type" value="Genomic_DNA"/>
</dbReference>
<dbReference type="InterPro" id="IPR036249">
    <property type="entry name" value="Thioredoxin-like_sf"/>
</dbReference>
<evidence type="ECO:0000256" key="3">
    <source>
        <dbReference type="ARBA" id="ARBA00013017"/>
    </source>
</evidence>
<dbReference type="OrthoDB" id="9812811at2"/>
<evidence type="ECO:0000256" key="5">
    <source>
        <dbReference type="ARBA" id="ARBA00022862"/>
    </source>
</evidence>
<keyword evidence="4" id="KW-0575">Peroxidase</keyword>
<keyword evidence="8" id="KW-0676">Redox-active center</keyword>
<evidence type="ECO:0000256" key="9">
    <source>
        <dbReference type="ARBA" id="ARBA00032824"/>
    </source>
</evidence>
<dbReference type="PANTHER" id="PTHR42801">
    <property type="entry name" value="THIOREDOXIN-DEPENDENT PEROXIDE REDUCTASE"/>
    <property type="match status" value="1"/>
</dbReference>
<keyword evidence="5" id="KW-0049">Antioxidant</keyword>
<accession>F4L6N6</accession>
<evidence type="ECO:0000256" key="8">
    <source>
        <dbReference type="ARBA" id="ARBA00023284"/>
    </source>
</evidence>
<dbReference type="Pfam" id="PF00578">
    <property type="entry name" value="AhpC-TSA"/>
    <property type="match status" value="1"/>
</dbReference>
<dbReference type="EC" id="1.11.1.24" evidence="3"/>
<dbReference type="KEGG" id="hhy:Halhy_3004"/>
<dbReference type="PIRSF" id="PIRSF000239">
    <property type="entry name" value="AHPC"/>
    <property type="match status" value="1"/>
</dbReference>
<dbReference type="NCBIfam" id="NF006960">
    <property type="entry name" value="PRK09437.1"/>
    <property type="match status" value="1"/>
</dbReference>
<dbReference type="GO" id="GO:0008379">
    <property type="term" value="F:thioredoxin peroxidase activity"/>
    <property type="evidence" value="ECO:0007669"/>
    <property type="project" value="TreeGrafter"/>
</dbReference>
<keyword evidence="16" id="KW-1185">Reference proteome</keyword>
<evidence type="ECO:0000256" key="2">
    <source>
        <dbReference type="ARBA" id="ARBA00011245"/>
    </source>
</evidence>
<dbReference type="InterPro" id="IPR024706">
    <property type="entry name" value="Peroxiredoxin_AhpC-typ"/>
</dbReference>
<dbReference type="InterPro" id="IPR000866">
    <property type="entry name" value="AhpC/TSA"/>
</dbReference>
<dbReference type="eggNOG" id="COG1225">
    <property type="taxonomic scope" value="Bacteria"/>
</dbReference>
<keyword evidence="6" id="KW-0560">Oxidoreductase</keyword>
<reference evidence="15 16" key="1">
    <citation type="journal article" date="2011" name="Stand. Genomic Sci.">
        <title>Complete genome sequence of Haliscomenobacter hydrossis type strain (O).</title>
        <authorList>
            <consortium name="US DOE Joint Genome Institute (JGI-PGF)"/>
            <person name="Daligault H."/>
            <person name="Lapidus A."/>
            <person name="Zeytun A."/>
            <person name="Nolan M."/>
            <person name="Lucas S."/>
            <person name="Del Rio T.G."/>
            <person name="Tice H."/>
            <person name="Cheng J.F."/>
            <person name="Tapia R."/>
            <person name="Han C."/>
            <person name="Goodwin L."/>
            <person name="Pitluck S."/>
            <person name="Liolios K."/>
            <person name="Pagani I."/>
            <person name="Ivanova N."/>
            <person name="Huntemann M."/>
            <person name="Mavromatis K."/>
            <person name="Mikhailova N."/>
            <person name="Pati A."/>
            <person name="Chen A."/>
            <person name="Palaniappan K."/>
            <person name="Land M."/>
            <person name="Hauser L."/>
            <person name="Brambilla E.M."/>
            <person name="Rohde M."/>
            <person name="Verbarg S."/>
            <person name="Goker M."/>
            <person name="Bristow J."/>
            <person name="Eisen J.A."/>
            <person name="Markowitz V."/>
            <person name="Hugenholtz P."/>
            <person name="Kyrpides N.C."/>
            <person name="Klenk H.P."/>
            <person name="Woyke T."/>
        </authorList>
    </citation>
    <scope>NUCLEOTIDE SEQUENCE [LARGE SCALE GENOMIC DNA]</scope>
    <source>
        <strain evidence="16">ATCC 27775 / DSM 1100 / LMG 10767 / O</strain>
    </source>
</reference>
<dbReference type="Proteomes" id="UP000008461">
    <property type="component" value="Chromosome"/>
</dbReference>
<dbReference type="GO" id="GO:0045454">
    <property type="term" value="P:cell redox homeostasis"/>
    <property type="evidence" value="ECO:0007669"/>
    <property type="project" value="TreeGrafter"/>
</dbReference>
<evidence type="ECO:0000313" key="15">
    <source>
        <dbReference type="EMBL" id="AEE50867.1"/>
    </source>
</evidence>
<evidence type="ECO:0000256" key="7">
    <source>
        <dbReference type="ARBA" id="ARBA00023157"/>
    </source>
</evidence>
<dbReference type="InterPro" id="IPR050924">
    <property type="entry name" value="Peroxiredoxin_BCP/PrxQ"/>
</dbReference>
<dbReference type="PROSITE" id="PS51352">
    <property type="entry name" value="THIOREDOXIN_2"/>
    <property type="match status" value="1"/>
</dbReference>
<name>F4L6N6_HALH1</name>
<dbReference type="STRING" id="760192.Halhy_3004"/>
<feature type="active site" description="Cysteine sulfenic acid (-SOH) intermediate; for peroxidase activity" evidence="13">
    <location>
        <position position="44"/>
    </location>
</feature>
<organism evidence="15 16">
    <name type="scientific">Haliscomenobacter hydrossis (strain ATCC 27775 / DSM 1100 / LMG 10767 / O)</name>
    <dbReference type="NCBI Taxonomy" id="760192"/>
    <lineage>
        <taxon>Bacteria</taxon>
        <taxon>Pseudomonadati</taxon>
        <taxon>Bacteroidota</taxon>
        <taxon>Saprospiria</taxon>
        <taxon>Saprospirales</taxon>
        <taxon>Haliscomenobacteraceae</taxon>
        <taxon>Haliscomenobacter</taxon>
    </lineage>
</organism>
<dbReference type="PANTHER" id="PTHR42801:SF4">
    <property type="entry name" value="AHPC_TSA FAMILY PROTEIN"/>
    <property type="match status" value="1"/>
</dbReference>
<comment type="catalytic activity">
    <reaction evidence="12">
        <text>a hydroperoxide + [thioredoxin]-dithiol = an alcohol + [thioredoxin]-disulfide + H2O</text>
        <dbReference type="Rhea" id="RHEA:62620"/>
        <dbReference type="Rhea" id="RHEA-COMP:10698"/>
        <dbReference type="Rhea" id="RHEA-COMP:10700"/>
        <dbReference type="ChEBI" id="CHEBI:15377"/>
        <dbReference type="ChEBI" id="CHEBI:29950"/>
        <dbReference type="ChEBI" id="CHEBI:30879"/>
        <dbReference type="ChEBI" id="CHEBI:35924"/>
        <dbReference type="ChEBI" id="CHEBI:50058"/>
        <dbReference type="EC" id="1.11.1.24"/>
    </reaction>
</comment>
<evidence type="ECO:0000256" key="12">
    <source>
        <dbReference type="ARBA" id="ARBA00049091"/>
    </source>
</evidence>
<dbReference type="HOGENOM" id="CLU_042529_14_1_10"/>